<evidence type="ECO:0000256" key="4">
    <source>
        <dbReference type="ARBA" id="ARBA00022840"/>
    </source>
</evidence>
<reference evidence="6" key="1">
    <citation type="submission" date="2019-08" db="EMBL/GenBank/DDBJ databases">
        <authorList>
            <person name="Kucharzyk K."/>
            <person name="Murdoch R.W."/>
            <person name="Higgins S."/>
            <person name="Loffler F."/>
        </authorList>
    </citation>
    <scope>NUCLEOTIDE SEQUENCE</scope>
</reference>
<keyword evidence="4 6" id="KW-0067">ATP-binding</keyword>
<sequence length="229" mass="25873">MEIRNLEFNYEPGSPVLIHDLNLTIAPGVFLTVLGENGSAKSTLIKLMLGLLKPVKGEIRRTLSKIGYVPQKKDKFNMRFPITVREMLAIHMARGCQGSPETYLAMVEMEDQAEALFGELSGGQQQRVLIARAISACPDLLILDEPLTGIDSHSREVIRHLLLKLNQEGLTIVSIEHDVAFALHHSTHILTMKENQVRWFTVEEYKNQIGHDDRDNFLHHLEEHSHAAI</sequence>
<dbReference type="EMBL" id="VSSQ01016939">
    <property type="protein sequence ID" value="MPM58761.1"/>
    <property type="molecule type" value="Genomic_DNA"/>
</dbReference>
<dbReference type="PANTHER" id="PTHR42734">
    <property type="entry name" value="METAL TRANSPORT SYSTEM ATP-BINDING PROTEIN TM_0124-RELATED"/>
    <property type="match status" value="1"/>
</dbReference>
<name>A0A645B2I0_9ZZZZ</name>
<dbReference type="SMART" id="SM00382">
    <property type="entry name" value="AAA"/>
    <property type="match status" value="1"/>
</dbReference>
<evidence type="ECO:0000259" key="5">
    <source>
        <dbReference type="PROSITE" id="PS50893"/>
    </source>
</evidence>
<dbReference type="PROSITE" id="PS00211">
    <property type="entry name" value="ABC_TRANSPORTER_1"/>
    <property type="match status" value="1"/>
</dbReference>
<evidence type="ECO:0000256" key="1">
    <source>
        <dbReference type="ARBA" id="ARBA00005417"/>
    </source>
</evidence>
<dbReference type="InterPro" id="IPR017871">
    <property type="entry name" value="ABC_transporter-like_CS"/>
</dbReference>
<comment type="similarity">
    <text evidence="1">Belongs to the ABC transporter superfamily.</text>
</comment>
<gene>
    <name evidence="6" type="primary">btuD_225</name>
    <name evidence="6" type="ORF">SDC9_105594</name>
</gene>
<dbReference type="AlphaFoldDB" id="A0A645B2I0"/>
<dbReference type="InterPro" id="IPR003439">
    <property type="entry name" value="ABC_transporter-like_ATP-bd"/>
</dbReference>
<dbReference type="InterPro" id="IPR003593">
    <property type="entry name" value="AAA+_ATPase"/>
</dbReference>
<dbReference type="Gene3D" id="3.40.50.300">
    <property type="entry name" value="P-loop containing nucleotide triphosphate hydrolases"/>
    <property type="match status" value="1"/>
</dbReference>
<dbReference type="SUPFAM" id="SSF52540">
    <property type="entry name" value="P-loop containing nucleoside triphosphate hydrolases"/>
    <property type="match status" value="1"/>
</dbReference>
<keyword evidence="3" id="KW-0547">Nucleotide-binding</keyword>
<dbReference type="InterPro" id="IPR050153">
    <property type="entry name" value="Metal_Ion_Import_ABC"/>
</dbReference>
<keyword evidence="2" id="KW-0813">Transport</keyword>
<protein>
    <submittedName>
        <fullName evidence="6">Vitamin B12 import ATP-binding protein BtuD</fullName>
    </submittedName>
</protein>
<evidence type="ECO:0000256" key="2">
    <source>
        <dbReference type="ARBA" id="ARBA00022448"/>
    </source>
</evidence>
<dbReference type="InterPro" id="IPR027417">
    <property type="entry name" value="P-loop_NTPase"/>
</dbReference>
<dbReference type="Pfam" id="PF00005">
    <property type="entry name" value="ABC_tran"/>
    <property type="match status" value="1"/>
</dbReference>
<dbReference type="GO" id="GO:0016887">
    <property type="term" value="F:ATP hydrolysis activity"/>
    <property type="evidence" value="ECO:0007669"/>
    <property type="project" value="InterPro"/>
</dbReference>
<evidence type="ECO:0000313" key="6">
    <source>
        <dbReference type="EMBL" id="MPM58761.1"/>
    </source>
</evidence>
<accession>A0A645B2I0</accession>
<dbReference type="PROSITE" id="PS50893">
    <property type="entry name" value="ABC_TRANSPORTER_2"/>
    <property type="match status" value="1"/>
</dbReference>
<evidence type="ECO:0000256" key="3">
    <source>
        <dbReference type="ARBA" id="ARBA00022741"/>
    </source>
</evidence>
<feature type="domain" description="ABC transporter" evidence="5">
    <location>
        <begin position="1"/>
        <end position="219"/>
    </location>
</feature>
<comment type="caution">
    <text evidence="6">The sequence shown here is derived from an EMBL/GenBank/DDBJ whole genome shotgun (WGS) entry which is preliminary data.</text>
</comment>
<organism evidence="6">
    <name type="scientific">bioreactor metagenome</name>
    <dbReference type="NCBI Taxonomy" id="1076179"/>
    <lineage>
        <taxon>unclassified sequences</taxon>
        <taxon>metagenomes</taxon>
        <taxon>ecological metagenomes</taxon>
    </lineage>
</organism>
<dbReference type="GO" id="GO:0005524">
    <property type="term" value="F:ATP binding"/>
    <property type="evidence" value="ECO:0007669"/>
    <property type="project" value="UniProtKB-KW"/>
</dbReference>
<proteinExistence type="inferred from homology"/>
<dbReference type="PANTHER" id="PTHR42734:SF17">
    <property type="entry name" value="METAL TRANSPORT SYSTEM ATP-BINDING PROTEIN TM_0124-RELATED"/>
    <property type="match status" value="1"/>
</dbReference>